<organism evidence="3 4">
    <name type="scientific">Dactylococcopsis salina (strain PCC 8305)</name>
    <name type="common">Myxobactron salinum</name>
    <dbReference type="NCBI Taxonomy" id="13035"/>
    <lineage>
        <taxon>Bacteria</taxon>
        <taxon>Bacillati</taxon>
        <taxon>Cyanobacteriota</taxon>
        <taxon>Cyanophyceae</taxon>
        <taxon>Nodosilineales</taxon>
        <taxon>Cymatolegaceae</taxon>
        <taxon>Dactylococcopsis</taxon>
    </lineage>
</organism>
<evidence type="ECO:0000313" key="3">
    <source>
        <dbReference type="EMBL" id="AFZ49082.1"/>
    </source>
</evidence>
<dbReference type="eggNOG" id="COG0451">
    <property type="taxonomic scope" value="Bacteria"/>
</dbReference>
<protein>
    <submittedName>
        <fullName evidence="3">Nucleoside-diphosphate-sugar epimerase</fullName>
    </submittedName>
</protein>
<dbReference type="SUPFAM" id="SSF51735">
    <property type="entry name" value="NAD(P)-binding Rossmann-fold domains"/>
    <property type="match status" value="1"/>
</dbReference>
<evidence type="ECO:0000313" key="4">
    <source>
        <dbReference type="Proteomes" id="UP000010482"/>
    </source>
</evidence>
<evidence type="ECO:0000256" key="1">
    <source>
        <dbReference type="ARBA" id="ARBA00007637"/>
    </source>
</evidence>
<dbReference type="RefSeq" id="WP_015228095.1">
    <property type="nucleotide sequence ID" value="NC_019780.1"/>
</dbReference>
<dbReference type="HOGENOM" id="CLU_007383_6_1_3"/>
<reference evidence="3" key="1">
    <citation type="submission" date="2012-04" db="EMBL/GenBank/DDBJ databases">
        <title>Finished genome of Dactylococcopsis salina PCC 8305.</title>
        <authorList>
            <consortium name="US DOE Joint Genome Institute"/>
            <person name="Gugger M."/>
            <person name="Coursin T."/>
            <person name="Rippka R."/>
            <person name="Tandeau De Marsac N."/>
            <person name="Huntemann M."/>
            <person name="Wei C.-L."/>
            <person name="Han J."/>
            <person name="Detter J.C."/>
            <person name="Han C."/>
            <person name="Tapia R."/>
            <person name="Daligault H."/>
            <person name="Chen A."/>
            <person name="Krypides N."/>
            <person name="Mavromatis K."/>
            <person name="Markowitz V."/>
            <person name="Szeto E."/>
            <person name="Ivanova N."/>
            <person name="Ovchinnikova G."/>
            <person name="Pagani I."/>
            <person name="Pati A."/>
            <person name="Goodwin L."/>
            <person name="Peters L."/>
            <person name="Pitluck S."/>
            <person name="Woyke T."/>
            <person name="Kerfeld C."/>
        </authorList>
    </citation>
    <scope>NUCLEOTIDE SEQUENCE [LARGE SCALE GENOMIC DNA]</scope>
    <source>
        <strain evidence="3">PCC 8305</strain>
    </source>
</reference>
<dbReference type="PANTHER" id="PTHR43000">
    <property type="entry name" value="DTDP-D-GLUCOSE 4,6-DEHYDRATASE-RELATED"/>
    <property type="match status" value="1"/>
</dbReference>
<dbReference type="AlphaFoldDB" id="K9YRH0"/>
<name>K9YRH0_DACS8</name>
<dbReference type="OrthoDB" id="9811743at2"/>
<comment type="similarity">
    <text evidence="1">Belongs to the NAD(P)-dependent epimerase/dehydratase family.</text>
</comment>
<proteinExistence type="inferred from homology"/>
<evidence type="ECO:0000259" key="2">
    <source>
        <dbReference type="Pfam" id="PF01370"/>
    </source>
</evidence>
<dbReference type="KEGG" id="dsl:Dacsa_0275"/>
<accession>K9YRH0</accession>
<feature type="domain" description="NAD-dependent epimerase/dehydratase" evidence="2">
    <location>
        <begin position="4"/>
        <end position="224"/>
    </location>
</feature>
<dbReference type="Proteomes" id="UP000010482">
    <property type="component" value="Chromosome"/>
</dbReference>
<dbReference type="Pfam" id="PF01370">
    <property type="entry name" value="Epimerase"/>
    <property type="match status" value="1"/>
</dbReference>
<dbReference type="Gene3D" id="3.40.50.720">
    <property type="entry name" value="NAD(P)-binding Rossmann-like Domain"/>
    <property type="match status" value="1"/>
</dbReference>
<dbReference type="InterPro" id="IPR036291">
    <property type="entry name" value="NAD(P)-bd_dom_sf"/>
</dbReference>
<dbReference type="InterPro" id="IPR001509">
    <property type="entry name" value="Epimerase_deHydtase"/>
</dbReference>
<gene>
    <name evidence="3" type="ORF">Dacsa_0275</name>
</gene>
<dbReference type="STRING" id="13035.Dacsa_0275"/>
<sequence length="316" mass="34860">MKSILVTGATGFIGSHLLPHLEQQNFSVKITTRQPSPQTSQNITPVKINNIDETTDWSEALTDVECVIHLAGRAHILQDTATDPEAEFYQTNTVATSNLVKQSIECGVKHFIFMSSIGAMTTLATETLTESSPCYPDTPYGHSKLQAEQNLKELCKNNPMTWTILRPPLIYGARNPGNMERLLKLVKTGLPLPFGAIKNCRSLLYVGNLVDAIAQCITHPNARNQTFIISDGEDLSTPALIRQIGTAMRKQPTLIPIPPQLLKLIAQPLGKGETIDRLAGSLTVDSGKIRKTLDWKPPFSVHQGLKNTVDWFLEKK</sequence>
<keyword evidence="4" id="KW-1185">Reference proteome</keyword>
<dbReference type="EMBL" id="CP003944">
    <property type="protein sequence ID" value="AFZ49082.1"/>
    <property type="molecule type" value="Genomic_DNA"/>
</dbReference>
<dbReference type="PATRIC" id="fig|13035.3.peg.319"/>